<evidence type="ECO:0000256" key="1">
    <source>
        <dbReference type="SAM" id="MobiDB-lite"/>
    </source>
</evidence>
<sequence length="387" mass="43512">MGLRGFGKGELARNLSLWVWVRPWGRPNRKSRRRKRDFRQEFLVVLVAEVISGDSFVVMSESSDRESPDPPAFGGDDTESEEPSQYVCSEEESSETEGIVEGIIESRMIGHGGERGEPSVDSGSAAYREMQRNYIELEAIANRVLALPHTLEVGSSNQASPSGSVGIAVASVSEGVDIRVCVPLARRNTLTKRSWPASDRLLCSTLCGLEMMLAKLGYAPGQYNPNFWILLHEKYIAWWLAGLREPTFEQFMGILAGYKLIAERRRRWATLLVTSQLRKSPGGTGGAWLMVTGSVRQEERLVKWGPISKEYEDEVEWVRTQLSKTERECGNLVTQKNLLEFGLLQGMAGIIRRSTKVTVDINDDEIQKRLRSLGPRRQRRVLGRAQR</sequence>
<protein>
    <submittedName>
        <fullName evidence="2">Uncharacterized protein</fullName>
    </submittedName>
</protein>
<dbReference type="EMBL" id="AP019302">
    <property type="protein sequence ID" value="BBH05100.1"/>
    <property type="molecule type" value="Genomic_DNA"/>
</dbReference>
<gene>
    <name evidence="2" type="ORF">Prudu_016392</name>
</gene>
<evidence type="ECO:0000313" key="2">
    <source>
        <dbReference type="EMBL" id="BBH05100.1"/>
    </source>
</evidence>
<reference evidence="2" key="1">
    <citation type="journal article" date="2019" name="Science">
        <title>Mutation of a bHLH transcription factor allowed almond domestication.</title>
        <authorList>
            <person name="Sanchez-Perez R."/>
            <person name="Pavan S."/>
            <person name="Mazzeo R."/>
            <person name="Moldovan C."/>
            <person name="Aiese Cigliano R."/>
            <person name="Del Cueto J."/>
            <person name="Ricciardi F."/>
            <person name="Lotti C."/>
            <person name="Ricciardi L."/>
            <person name="Dicenta F."/>
            <person name="Lopez-Marques R.L."/>
            <person name="Lindberg Moller B."/>
        </authorList>
    </citation>
    <scope>NUCLEOTIDE SEQUENCE</scope>
</reference>
<name>A0A4Y1RL57_PRUDU</name>
<dbReference type="AlphaFoldDB" id="A0A4Y1RL57"/>
<feature type="region of interest" description="Disordered" evidence="1">
    <location>
        <begin position="59"/>
        <end position="92"/>
    </location>
</feature>
<organism evidence="2">
    <name type="scientific">Prunus dulcis</name>
    <name type="common">Almond</name>
    <name type="synonym">Amygdalus dulcis</name>
    <dbReference type="NCBI Taxonomy" id="3755"/>
    <lineage>
        <taxon>Eukaryota</taxon>
        <taxon>Viridiplantae</taxon>
        <taxon>Streptophyta</taxon>
        <taxon>Embryophyta</taxon>
        <taxon>Tracheophyta</taxon>
        <taxon>Spermatophyta</taxon>
        <taxon>Magnoliopsida</taxon>
        <taxon>eudicotyledons</taxon>
        <taxon>Gunneridae</taxon>
        <taxon>Pentapetalae</taxon>
        <taxon>rosids</taxon>
        <taxon>fabids</taxon>
        <taxon>Rosales</taxon>
        <taxon>Rosaceae</taxon>
        <taxon>Amygdaloideae</taxon>
        <taxon>Amygdaleae</taxon>
        <taxon>Prunus</taxon>
    </lineage>
</organism>
<accession>A0A4Y1RL57</accession>
<proteinExistence type="predicted"/>